<dbReference type="InterPro" id="IPR023211">
    <property type="entry name" value="DNA_pol_palm_dom_sf"/>
</dbReference>
<dbReference type="Gene3D" id="3.30.420.10">
    <property type="entry name" value="Ribonuclease H-like superfamily/Ribonuclease H"/>
    <property type="match status" value="1"/>
</dbReference>
<dbReference type="InterPro" id="IPR012337">
    <property type="entry name" value="RNaseH-like_sf"/>
</dbReference>
<feature type="domain" description="DNA-directed DNA polymerase family B mitochondria/virus" evidence="10">
    <location>
        <begin position="633"/>
        <end position="818"/>
    </location>
</feature>
<dbReference type="GO" id="GO:0042575">
    <property type="term" value="C:DNA polymerase complex"/>
    <property type="evidence" value="ECO:0007669"/>
    <property type="project" value="UniProtKB-ARBA"/>
</dbReference>
<evidence type="ECO:0000256" key="5">
    <source>
        <dbReference type="ARBA" id="ARBA00022705"/>
    </source>
</evidence>
<dbReference type="InterPro" id="IPR036397">
    <property type="entry name" value="RNaseH_sf"/>
</dbReference>
<reference evidence="12" key="1">
    <citation type="submission" date="2025-08" db="UniProtKB">
        <authorList>
            <consortium name="RefSeq"/>
        </authorList>
    </citation>
    <scope>IDENTIFICATION</scope>
    <source>
        <tissue evidence="12">Whole organism</tissue>
    </source>
</reference>
<dbReference type="OrthoDB" id="8048132at2759"/>
<dbReference type="PANTHER" id="PTHR33568">
    <property type="entry name" value="DNA POLYMERASE"/>
    <property type="match status" value="1"/>
</dbReference>
<dbReference type="PANTHER" id="PTHR33568:SF3">
    <property type="entry name" value="DNA-DIRECTED DNA POLYMERASE"/>
    <property type="match status" value="1"/>
</dbReference>
<keyword evidence="5" id="KW-0235">DNA replication</keyword>
<dbReference type="GeneID" id="113215790"/>
<keyword evidence="4" id="KW-0548">Nucleotidyltransferase</keyword>
<sequence>MPSILKDILSEWEGGCFYTVELLAEAYTTFLLNLVESTAEERADLRVIPFLLVGYTAYSRFQNGDDPQAALTYRMALAMCGAGSNAPPRPTTPPARCSTPPVQPPRPATPPAGPSRGLSPQPGRSRPRSPSPQPGPSKRPREEDDEAEEQPTLEVLQSRERHLRRFKASFKEEVMLVRGLGNTLPSEALMEGMFDTALQRQRDALHAKDDDRAIVEIRNGEHDANPIWFSMRRVDQINGRVILDKVTRVLNSNQEFMADGQLRMSYIHVPTPRAGGRRTNIVANESMADWLVRKQNQKCVLPPDNVDNMCLTRSVAVAMAKLRVSRFAFRRMKSPASDIQTEKAESLCTQANIDKTQRCGIDEVRKLQDALPDFRLCVFTDKEGKECVFKGPYAVARKNIYLLWHDEHFAAIFYPESAFDYKFVCEKCVVFYNNAGDHRCPGSCWRCLGPDEHTDALRRCDSCGHQFAGDECFENHKTHKLPHSQFTKCDAFKFCNGCKRSYSRLRGGPRVCNFVYCKFCKNNVLENHLCFMQRWEEKEKTDKWSYHTVTYDIETSQCDPVEGQPDTFEHKPILLVSQTVCDACAHIQQNDYFCTHCKTRQHIFHCLDDPNINVMGQFLDYLQSFPAKSALLLVAHNAKAFDAIFALQEMIARKRKVDLTLQGAKIISMKVKTWKFIDSLMFLPMPLSSMPKAFGLNELKKGYWPYLACKPEYFHYEGPLLDKSYYCVTTMKSKAAVDFHTWYDQQISDGYVFNFKKDLIDYCTSDVTILRQSYHAFRKLFEQCAGFDPMFHCITLSSACMSAYRRNFLPPNKIGLVPDGGYHGRGKQSHAALRWLDFEAHKLGMVIKTVHTDREVSIMGRRVDGYVEIPHPDGRIEKRVYQFHGCYWHHCPQHFPTSDDDKENRHERTQALTALFREQGYNVVEKWECKFNEELKTDPETIAFFEAHPTTRSPPPLLRDALVGGRTSAMRWYHKADLEKGERINMADVVSEYPNANLRGKYPYGHPKIYLEGDPDIPPVEEWNGMIKCTAHVDNDPSDRQLTSSWCAPELLLALQEKSYQLITVHEVNQYPGTMVYNPDTGEDGLLSGYVRCFMALKMQASGWPPECDSEEKKAEFIEDILKHDGVTLDPTKMKKDMALRTLSKLICNSFWGKFGEKTLRPKTVLIFDYAHLMPLITDTRKEITSLVALSEECLQVTWKPAEDTEETLPTSSLLHAAFTTCFGRLQLYKYLDIVKERALYCDTDSVAYISRPGEPDLPTGSHLGDLTDQVEEDYGPGSYIIEFAAGGPKNYAYKVAVGGDVANIKVCIKVRGITINRSCDDLITFENLKAMVMGEQDKMVVPIPRQIARLPTWRIVTRPTSKRWQAVNTKRRRVGVEHTVPHGYNAWTMAPEEDQGLLEVMDLLGDA</sequence>
<name>A0A9C6XQY8_FRAOC</name>
<proteinExistence type="inferred from homology"/>
<dbReference type="RefSeq" id="XP_052127904.1">
    <property type="nucleotide sequence ID" value="XM_052271944.1"/>
</dbReference>
<dbReference type="KEGG" id="foc:113215790"/>
<evidence type="ECO:0000256" key="2">
    <source>
        <dbReference type="ARBA" id="ARBA00012417"/>
    </source>
</evidence>
<keyword evidence="3" id="KW-0808">Transferase</keyword>
<evidence type="ECO:0000256" key="4">
    <source>
        <dbReference type="ARBA" id="ARBA00022695"/>
    </source>
</evidence>
<gene>
    <name evidence="12" type="primary">LOC113215790</name>
</gene>
<accession>A0A9C6XQY8</accession>
<dbReference type="EC" id="2.7.7.7" evidence="2"/>
<dbReference type="GO" id="GO:0003887">
    <property type="term" value="F:DNA-directed DNA polymerase activity"/>
    <property type="evidence" value="ECO:0007669"/>
    <property type="project" value="UniProtKB-KW"/>
</dbReference>
<dbReference type="SUPFAM" id="SSF56672">
    <property type="entry name" value="DNA/RNA polymerases"/>
    <property type="match status" value="1"/>
</dbReference>
<organism evidence="11 12">
    <name type="scientific">Frankliniella occidentalis</name>
    <name type="common">Western flower thrips</name>
    <name type="synonym">Euthrips occidentalis</name>
    <dbReference type="NCBI Taxonomy" id="133901"/>
    <lineage>
        <taxon>Eukaryota</taxon>
        <taxon>Metazoa</taxon>
        <taxon>Ecdysozoa</taxon>
        <taxon>Arthropoda</taxon>
        <taxon>Hexapoda</taxon>
        <taxon>Insecta</taxon>
        <taxon>Pterygota</taxon>
        <taxon>Neoptera</taxon>
        <taxon>Paraneoptera</taxon>
        <taxon>Thysanoptera</taxon>
        <taxon>Terebrantia</taxon>
        <taxon>Thripoidea</taxon>
        <taxon>Thripidae</taxon>
        <taxon>Frankliniella</taxon>
    </lineage>
</organism>
<keyword evidence="7" id="KW-0238">DNA-binding</keyword>
<protein>
    <recommendedName>
        <fullName evidence="2">DNA-directed DNA polymerase</fullName>
        <ecNumber evidence="2">2.7.7.7</ecNumber>
    </recommendedName>
</protein>
<feature type="compositionally biased region" description="Pro residues" evidence="9">
    <location>
        <begin position="101"/>
        <end position="113"/>
    </location>
</feature>
<dbReference type="GO" id="GO:0000166">
    <property type="term" value="F:nucleotide binding"/>
    <property type="evidence" value="ECO:0007669"/>
    <property type="project" value="InterPro"/>
</dbReference>
<dbReference type="Pfam" id="PF03175">
    <property type="entry name" value="DNA_pol_B_2"/>
    <property type="match status" value="1"/>
</dbReference>
<feature type="compositionally biased region" description="Low complexity" evidence="9">
    <location>
        <begin position="114"/>
        <end position="124"/>
    </location>
</feature>
<comment type="catalytic activity">
    <reaction evidence="8">
        <text>DNA(n) + a 2'-deoxyribonucleoside 5'-triphosphate = DNA(n+1) + diphosphate</text>
        <dbReference type="Rhea" id="RHEA:22508"/>
        <dbReference type="Rhea" id="RHEA-COMP:17339"/>
        <dbReference type="Rhea" id="RHEA-COMP:17340"/>
        <dbReference type="ChEBI" id="CHEBI:33019"/>
        <dbReference type="ChEBI" id="CHEBI:61560"/>
        <dbReference type="ChEBI" id="CHEBI:173112"/>
        <dbReference type="EC" id="2.7.7.7"/>
    </reaction>
</comment>
<evidence type="ECO:0000256" key="7">
    <source>
        <dbReference type="ARBA" id="ARBA00023125"/>
    </source>
</evidence>
<evidence type="ECO:0000256" key="8">
    <source>
        <dbReference type="ARBA" id="ARBA00049244"/>
    </source>
</evidence>
<comment type="similarity">
    <text evidence="1">Belongs to the DNA polymerase type-B family.</text>
</comment>
<dbReference type="InterPro" id="IPR043502">
    <property type="entry name" value="DNA/RNA_pol_sf"/>
</dbReference>
<keyword evidence="11" id="KW-1185">Reference proteome</keyword>
<evidence type="ECO:0000256" key="1">
    <source>
        <dbReference type="ARBA" id="ARBA00005755"/>
    </source>
</evidence>
<dbReference type="Proteomes" id="UP000504606">
    <property type="component" value="Unplaced"/>
</dbReference>
<dbReference type="GO" id="GO:0006260">
    <property type="term" value="P:DNA replication"/>
    <property type="evidence" value="ECO:0007669"/>
    <property type="project" value="UniProtKB-KW"/>
</dbReference>
<feature type="region of interest" description="Disordered" evidence="9">
    <location>
        <begin position="84"/>
        <end position="154"/>
    </location>
</feature>
<evidence type="ECO:0000256" key="3">
    <source>
        <dbReference type="ARBA" id="ARBA00022679"/>
    </source>
</evidence>
<evidence type="ECO:0000313" key="12">
    <source>
        <dbReference type="RefSeq" id="XP_052127904.1"/>
    </source>
</evidence>
<evidence type="ECO:0000256" key="9">
    <source>
        <dbReference type="SAM" id="MobiDB-lite"/>
    </source>
</evidence>
<evidence type="ECO:0000256" key="6">
    <source>
        <dbReference type="ARBA" id="ARBA00022932"/>
    </source>
</evidence>
<dbReference type="GO" id="GO:0003677">
    <property type="term" value="F:DNA binding"/>
    <property type="evidence" value="ECO:0007669"/>
    <property type="project" value="UniProtKB-KW"/>
</dbReference>
<dbReference type="InterPro" id="IPR004868">
    <property type="entry name" value="DNA-dir_DNA_pol_B_mt/vir"/>
</dbReference>
<keyword evidence="6" id="KW-0239">DNA-directed DNA polymerase</keyword>
<dbReference type="Gene3D" id="3.40.960.10">
    <property type="entry name" value="VSR Endonuclease"/>
    <property type="match status" value="1"/>
</dbReference>
<dbReference type="Gene3D" id="3.90.1600.10">
    <property type="entry name" value="Palm domain of DNA polymerase"/>
    <property type="match status" value="1"/>
</dbReference>
<evidence type="ECO:0000259" key="10">
    <source>
        <dbReference type="Pfam" id="PF03175"/>
    </source>
</evidence>
<dbReference type="SUPFAM" id="SSF53098">
    <property type="entry name" value="Ribonuclease H-like"/>
    <property type="match status" value="1"/>
</dbReference>
<evidence type="ECO:0000313" key="11">
    <source>
        <dbReference type="Proteomes" id="UP000504606"/>
    </source>
</evidence>